<name>A0A939K074_9BACT</name>
<dbReference type="Pfam" id="PF05685">
    <property type="entry name" value="Uma2"/>
    <property type="match status" value="1"/>
</dbReference>
<evidence type="ECO:0000259" key="1">
    <source>
        <dbReference type="Pfam" id="PF05685"/>
    </source>
</evidence>
<keyword evidence="2" id="KW-0255">Endonuclease</keyword>
<dbReference type="SUPFAM" id="SSF52980">
    <property type="entry name" value="Restriction endonuclease-like"/>
    <property type="match status" value="1"/>
</dbReference>
<reference evidence="2" key="1">
    <citation type="submission" date="2021-03" db="EMBL/GenBank/DDBJ databases">
        <title>Fibrella sp. HMF5335 genome sequencing and assembly.</title>
        <authorList>
            <person name="Kang H."/>
            <person name="Kim H."/>
            <person name="Bae S."/>
            <person name="Joh K."/>
        </authorList>
    </citation>
    <scope>NUCLEOTIDE SEQUENCE</scope>
    <source>
        <strain evidence="2">HMF5335</strain>
    </source>
</reference>
<accession>A0A939K074</accession>
<dbReference type="Proteomes" id="UP000664034">
    <property type="component" value="Unassembled WGS sequence"/>
</dbReference>
<keyword evidence="3" id="KW-1185">Reference proteome</keyword>
<feature type="domain" description="Putative restriction endonuclease" evidence="1">
    <location>
        <begin position="23"/>
        <end position="186"/>
    </location>
</feature>
<dbReference type="CDD" id="cd06260">
    <property type="entry name" value="DUF820-like"/>
    <property type="match status" value="1"/>
</dbReference>
<dbReference type="Gene3D" id="3.90.1570.10">
    <property type="entry name" value="tt1808, chain A"/>
    <property type="match status" value="1"/>
</dbReference>
<gene>
    <name evidence="2" type="ORF">J2I47_04400</name>
</gene>
<dbReference type="InterPro" id="IPR008538">
    <property type="entry name" value="Uma2"/>
</dbReference>
<evidence type="ECO:0000313" key="3">
    <source>
        <dbReference type="Proteomes" id="UP000664034"/>
    </source>
</evidence>
<dbReference type="InterPro" id="IPR012296">
    <property type="entry name" value="Nuclease_put_TT1808"/>
</dbReference>
<dbReference type="AlphaFoldDB" id="A0A939K074"/>
<proteinExistence type="predicted"/>
<keyword evidence="2" id="KW-0540">Nuclease</keyword>
<dbReference type="PANTHER" id="PTHR34107:SF4">
    <property type="entry name" value="SLL1222 PROTEIN"/>
    <property type="match status" value="1"/>
</dbReference>
<dbReference type="PANTHER" id="PTHR34107">
    <property type="entry name" value="SLL0198 PROTEIN-RELATED"/>
    <property type="match status" value="1"/>
</dbReference>
<protein>
    <submittedName>
        <fullName evidence="2">Uma2 family endonuclease</fullName>
    </submittedName>
</protein>
<organism evidence="2 3">
    <name type="scientific">Fibrella rubiginis</name>
    <dbReference type="NCBI Taxonomy" id="2817060"/>
    <lineage>
        <taxon>Bacteria</taxon>
        <taxon>Pseudomonadati</taxon>
        <taxon>Bacteroidota</taxon>
        <taxon>Cytophagia</taxon>
        <taxon>Cytophagales</taxon>
        <taxon>Spirosomataceae</taxon>
        <taxon>Fibrella</taxon>
    </lineage>
</organism>
<keyword evidence="2" id="KW-0378">Hydrolase</keyword>
<dbReference type="EMBL" id="JAFMYV010000002">
    <property type="protein sequence ID" value="MBO0935782.1"/>
    <property type="molecule type" value="Genomic_DNA"/>
</dbReference>
<dbReference type="InterPro" id="IPR011335">
    <property type="entry name" value="Restrct_endonuc-II-like"/>
</dbReference>
<dbReference type="GO" id="GO:0004519">
    <property type="term" value="F:endonuclease activity"/>
    <property type="evidence" value="ECO:0007669"/>
    <property type="project" value="UniProtKB-KW"/>
</dbReference>
<evidence type="ECO:0000313" key="2">
    <source>
        <dbReference type="EMBL" id="MBO0935782.1"/>
    </source>
</evidence>
<dbReference type="RefSeq" id="WP_207363346.1">
    <property type="nucleotide sequence ID" value="NZ_JAFMYV010000002.1"/>
</dbReference>
<comment type="caution">
    <text evidence="2">The sequence shown here is derived from an EMBL/GenBank/DDBJ whole genome shotgun (WGS) entry which is preliminary data.</text>
</comment>
<sequence>MIADIQHSTYGVARYAGQRMSKEDFLRWESDDNYVYEFDNGLLIPTTSMRQDENQLVANLENCFFTTQYFREGGRLRAEMDVWLTDKQLRRPDVAYYSAEQQRDMINGNRVIPAFVIEFGSVSDTESVSVQKRHEYFDAGVEVIWWVFPIYKEVVVYTSPISMTGRQGTDLLSAAPALPDFQLTVAELFVI</sequence>